<dbReference type="GO" id="GO:0015740">
    <property type="term" value="P:C4-dicarboxylate transport"/>
    <property type="evidence" value="ECO:0007669"/>
    <property type="project" value="TreeGrafter"/>
</dbReference>
<evidence type="ECO:0000256" key="1">
    <source>
        <dbReference type="ARBA" id="ARBA00004429"/>
    </source>
</evidence>
<feature type="domain" description="Tripartite ATP-independent periplasmic transporters DctQ component" evidence="11">
    <location>
        <begin position="16"/>
        <end position="147"/>
    </location>
</feature>
<feature type="transmembrane region" description="Helical" evidence="10">
    <location>
        <begin position="42"/>
        <end position="60"/>
    </location>
</feature>
<keyword evidence="3" id="KW-1003">Cell membrane</keyword>
<sequence>MKKAVTFLGAAALLLMMTYTVANVIVRSITGTPLPAAVELTTRWWMVPMVFAGWVIAHWAREHIVVDFVVDGAQPRVRAVMAVINSAILIVFLALLAYAGFAGALENQARGEYGIDTGWPVWITRYAVPLFALVFIGYVLSDGWRALTHRSRTTAAHDGTPTDSLPEGAAVETGATHDH</sequence>
<proteinExistence type="inferred from homology"/>
<evidence type="ECO:0000256" key="5">
    <source>
        <dbReference type="ARBA" id="ARBA00022692"/>
    </source>
</evidence>
<keyword evidence="6 10" id="KW-1133">Transmembrane helix</keyword>
<evidence type="ECO:0000256" key="8">
    <source>
        <dbReference type="ARBA" id="ARBA00038436"/>
    </source>
</evidence>
<name>A0A1X6WVW9_9MICO</name>
<feature type="transmembrane region" description="Helical" evidence="10">
    <location>
        <begin position="121"/>
        <end position="140"/>
    </location>
</feature>
<keyword evidence="4" id="KW-0997">Cell inner membrane</keyword>
<protein>
    <recommendedName>
        <fullName evidence="11">Tripartite ATP-independent periplasmic transporters DctQ component domain-containing protein</fullName>
    </recommendedName>
</protein>
<evidence type="ECO:0000256" key="2">
    <source>
        <dbReference type="ARBA" id="ARBA00022448"/>
    </source>
</evidence>
<gene>
    <name evidence="12" type="ORF">FM105_00495</name>
</gene>
<reference evidence="13" key="1">
    <citation type="submission" date="2017-02" db="EMBL/GenBank/DDBJ databases">
        <authorList>
            <person name="Dridi B."/>
        </authorList>
    </citation>
    <scope>NUCLEOTIDE SEQUENCE [LARGE SCALE GENOMIC DNA]</scope>
    <source>
        <strain evidence="13">B Co 03.10</strain>
    </source>
</reference>
<dbReference type="GO" id="GO:0005886">
    <property type="term" value="C:plasma membrane"/>
    <property type="evidence" value="ECO:0007669"/>
    <property type="project" value="UniProtKB-SubCell"/>
</dbReference>
<dbReference type="RefSeq" id="WP_143275771.1">
    <property type="nucleotide sequence ID" value="NZ_FWFF01000001.1"/>
</dbReference>
<organism evidence="12 13">
    <name type="scientific">Brevibacterium yomogidense</name>
    <dbReference type="NCBI Taxonomy" id="946573"/>
    <lineage>
        <taxon>Bacteria</taxon>
        <taxon>Bacillati</taxon>
        <taxon>Actinomycetota</taxon>
        <taxon>Actinomycetes</taxon>
        <taxon>Micrococcales</taxon>
        <taxon>Brevibacteriaceae</taxon>
        <taxon>Brevibacterium</taxon>
    </lineage>
</organism>
<evidence type="ECO:0000256" key="9">
    <source>
        <dbReference type="SAM" id="MobiDB-lite"/>
    </source>
</evidence>
<keyword evidence="5 10" id="KW-0812">Transmembrane</keyword>
<dbReference type="GO" id="GO:0022857">
    <property type="term" value="F:transmembrane transporter activity"/>
    <property type="evidence" value="ECO:0007669"/>
    <property type="project" value="TreeGrafter"/>
</dbReference>
<evidence type="ECO:0000256" key="10">
    <source>
        <dbReference type="SAM" id="Phobius"/>
    </source>
</evidence>
<dbReference type="PANTHER" id="PTHR35011">
    <property type="entry name" value="2,3-DIKETO-L-GULONATE TRAP TRANSPORTER SMALL PERMEASE PROTEIN YIAM"/>
    <property type="match status" value="1"/>
</dbReference>
<evidence type="ECO:0000313" key="12">
    <source>
        <dbReference type="EMBL" id="SLM88536.1"/>
    </source>
</evidence>
<feature type="transmembrane region" description="Helical" evidence="10">
    <location>
        <begin position="80"/>
        <end position="101"/>
    </location>
</feature>
<keyword evidence="7 10" id="KW-0472">Membrane</keyword>
<evidence type="ECO:0000256" key="6">
    <source>
        <dbReference type="ARBA" id="ARBA00022989"/>
    </source>
</evidence>
<evidence type="ECO:0000256" key="4">
    <source>
        <dbReference type="ARBA" id="ARBA00022519"/>
    </source>
</evidence>
<dbReference type="InterPro" id="IPR007387">
    <property type="entry name" value="TRAP_DctQ"/>
</dbReference>
<feature type="region of interest" description="Disordered" evidence="9">
    <location>
        <begin position="154"/>
        <end position="179"/>
    </location>
</feature>
<keyword evidence="13" id="KW-1185">Reference proteome</keyword>
<evidence type="ECO:0000313" key="13">
    <source>
        <dbReference type="Proteomes" id="UP000196581"/>
    </source>
</evidence>
<comment type="similarity">
    <text evidence="8">Belongs to the TRAP transporter small permease family.</text>
</comment>
<dbReference type="PANTHER" id="PTHR35011:SF2">
    <property type="entry name" value="2,3-DIKETO-L-GULONATE TRAP TRANSPORTER SMALL PERMEASE PROTEIN YIAM"/>
    <property type="match status" value="1"/>
</dbReference>
<comment type="subcellular location">
    <subcellularLocation>
        <location evidence="1">Cell inner membrane</location>
        <topology evidence="1">Multi-pass membrane protein</topology>
    </subcellularLocation>
</comment>
<keyword evidence="2" id="KW-0813">Transport</keyword>
<dbReference type="AlphaFoldDB" id="A0A1X6WVW9"/>
<dbReference type="EMBL" id="FWFF01000001">
    <property type="protein sequence ID" value="SLM88536.1"/>
    <property type="molecule type" value="Genomic_DNA"/>
</dbReference>
<evidence type="ECO:0000256" key="7">
    <source>
        <dbReference type="ARBA" id="ARBA00023136"/>
    </source>
</evidence>
<accession>A0A1X6WVW9</accession>
<dbReference type="Pfam" id="PF04290">
    <property type="entry name" value="DctQ"/>
    <property type="match status" value="1"/>
</dbReference>
<dbReference type="Proteomes" id="UP000196581">
    <property type="component" value="Unassembled WGS sequence"/>
</dbReference>
<evidence type="ECO:0000256" key="3">
    <source>
        <dbReference type="ARBA" id="ARBA00022475"/>
    </source>
</evidence>
<dbReference type="InterPro" id="IPR055348">
    <property type="entry name" value="DctQ"/>
</dbReference>
<evidence type="ECO:0000259" key="11">
    <source>
        <dbReference type="Pfam" id="PF04290"/>
    </source>
</evidence>